<proteinExistence type="inferred from homology"/>
<dbReference type="Proteomes" id="UP000184074">
    <property type="component" value="Unassembled WGS sequence"/>
</dbReference>
<dbReference type="GO" id="GO:0004056">
    <property type="term" value="F:argininosuccinate lyase activity"/>
    <property type="evidence" value="ECO:0007669"/>
    <property type="project" value="UniProtKB-UniRule"/>
</dbReference>
<dbReference type="FunFam" id="1.10.40.30:FF:000001">
    <property type="entry name" value="Argininosuccinate lyase"/>
    <property type="match status" value="1"/>
</dbReference>
<dbReference type="Gene3D" id="1.10.275.10">
    <property type="entry name" value="Fumarase/aspartase (N-terminal domain)"/>
    <property type="match status" value="1"/>
</dbReference>
<dbReference type="HAMAP" id="MF_00006">
    <property type="entry name" value="Arg_succ_lyase"/>
    <property type="match status" value="1"/>
</dbReference>
<evidence type="ECO:0000313" key="11">
    <source>
        <dbReference type="Proteomes" id="UP000184074"/>
    </source>
</evidence>
<dbReference type="STRING" id="1508389.SAMN05444003_1858"/>
<dbReference type="UniPathway" id="UPA00068">
    <property type="reaction ID" value="UER00114"/>
</dbReference>
<evidence type="ECO:0000256" key="2">
    <source>
        <dbReference type="ARBA" id="ARBA00004941"/>
    </source>
</evidence>
<dbReference type="Gene3D" id="1.20.200.10">
    <property type="entry name" value="Fumarase/aspartase (Central domain)"/>
    <property type="match status" value="1"/>
</dbReference>
<reference evidence="10 11" key="1">
    <citation type="submission" date="2016-11" db="EMBL/GenBank/DDBJ databases">
        <authorList>
            <person name="Jaros S."/>
            <person name="Januszkiewicz K."/>
            <person name="Wedrychowicz H."/>
        </authorList>
    </citation>
    <scope>NUCLEOTIDE SEQUENCE [LARGE SCALE GENOMIC DNA]</scope>
    <source>
        <strain evidence="10 11">DSM 28715</strain>
    </source>
</reference>
<dbReference type="InterPro" id="IPR022761">
    <property type="entry name" value="Fumarate_lyase_N"/>
</dbReference>
<dbReference type="EMBL" id="FQXB01000002">
    <property type="protein sequence ID" value="SHH05497.1"/>
    <property type="molecule type" value="Genomic_DNA"/>
</dbReference>
<dbReference type="EC" id="4.3.2.1" evidence="3 7"/>
<sequence length="462" mass="50004">MTKTANTMWGGRFAAGPDAIMEAINASIGFDQRLAAQDIAGSRAHAAMLAAQGIITDKDAEAIREGLLTVLSEIETGEFPFSTALEDIHMNVEARLKEIVGEPAGRLHTARSRNDQVAVDFRLWVRDQCDAVDTALKALIEALIGQAEQGADWVMPGFTHLQTAQPVTWGHHMMAYVEMFARDRSRFADARRRMNLSPLGAAALAGTSFLIDRHATAEALGFDGPMPNSLDAVSDRDFALEFLAASSICAMHMSRLAEELVIWSSAQFRFVKMSDRWSTGSSIMPQKRNPDAAELIRAKIGRIFGANVALMTVMKGLPLTYSKDMQEDKEQVFDAADNLMLAFAALTGMVGDMSAQPENLKIAAASGFSTATDLADWLVRELGLPFRDAHHVTGSLVALAEGKGVDLPDLSLDDIQSVHAEITEAVFEVLGVENSVASRTSFGGTAPSEVRKQIAAWKEHLG</sequence>
<dbReference type="FunFam" id="1.20.200.10:FF:000015">
    <property type="entry name" value="argininosuccinate lyase isoform X2"/>
    <property type="match status" value="1"/>
</dbReference>
<dbReference type="OrthoDB" id="9769623at2"/>
<dbReference type="PRINTS" id="PR00149">
    <property type="entry name" value="FUMRATELYASE"/>
</dbReference>
<name>A0A1M5PU41_9RHOB</name>
<feature type="domain" description="Argininosuccinate lyase C-terminal" evidence="9">
    <location>
        <begin position="368"/>
        <end position="437"/>
    </location>
</feature>
<evidence type="ECO:0000256" key="6">
    <source>
        <dbReference type="ARBA" id="ARBA00023239"/>
    </source>
</evidence>
<dbReference type="InterPro" id="IPR024083">
    <property type="entry name" value="Fumarase/histidase_N"/>
</dbReference>
<dbReference type="InterPro" id="IPR000362">
    <property type="entry name" value="Fumarate_lyase_fam"/>
</dbReference>
<dbReference type="PRINTS" id="PR00145">
    <property type="entry name" value="ARGSUCLYASE"/>
</dbReference>
<dbReference type="SUPFAM" id="SSF48557">
    <property type="entry name" value="L-aspartase-like"/>
    <property type="match status" value="1"/>
</dbReference>
<dbReference type="InterPro" id="IPR008948">
    <property type="entry name" value="L-Aspartase-like"/>
</dbReference>
<protein>
    <recommendedName>
        <fullName evidence="3 7">Argininosuccinate lyase</fullName>
        <shortName evidence="7">ASAL</shortName>
        <ecNumber evidence="3 7">4.3.2.1</ecNumber>
    </recommendedName>
    <alternativeName>
        <fullName evidence="7">Arginosuccinase</fullName>
    </alternativeName>
</protein>
<dbReference type="Pfam" id="PF00206">
    <property type="entry name" value="Lyase_1"/>
    <property type="match status" value="1"/>
</dbReference>
<dbReference type="PANTHER" id="PTHR43814">
    <property type="entry name" value="ARGININOSUCCINATE LYASE"/>
    <property type="match status" value="1"/>
</dbReference>
<evidence type="ECO:0000256" key="7">
    <source>
        <dbReference type="HAMAP-Rule" id="MF_00006"/>
    </source>
</evidence>
<dbReference type="Gene3D" id="1.10.40.30">
    <property type="entry name" value="Fumarase/aspartase (C-terminal domain)"/>
    <property type="match status" value="1"/>
</dbReference>
<dbReference type="AlphaFoldDB" id="A0A1M5PU41"/>
<organism evidence="10 11">
    <name type="scientific">Cognatiyoonia sediminum</name>
    <dbReference type="NCBI Taxonomy" id="1508389"/>
    <lineage>
        <taxon>Bacteria</taxon>
        <taxon>Pseudomonadati</taxon>
        <taxon>Pseudomonadota</taxon>
        <taxon>Alphaproteobacteria</taxon>
        <taxon>Rhodobacterales</taxon>
        <taxon>Paracoccaceae</taxon>
        <taxon>Cognatiyoonia</taxon>
    </lineage>
</organism>
<dbReference type="GO" id="GO:0042450">
    <property type="term" value="P:L-arginine biosynthetic process via ornithine"/>
    <property type="evidence" value="ECO:0007669"/>
    <property type="project" value="UniProtKB-UniRule"/>
</dbReference>
<dbReference type="RefSeq" id="WP_072900649.1">
    <property type="nucleotide sequence ID" value="NZ_FQXB01000002.1"/>
</dbReference>
<dbReference type="FunFam" id="1.10.275.10:FF:000002">
    <property type="entry name" value="Argininosuccinate lyase"/>
    <property type="match status" value="1"/>
</dbReference>
<keyword evidence="11" id="KW-1185">Reference proteome</keyword>
<evidence type="ECO:0000259" key="9">
    <source>
        <dbReference type="Pfam" id="PF14698"/>
    </source>
</evidence>
<evidence type="ECO:0000313" key="10">
    <source>
        <dbReference type="EMBL" id="SHH05497.1"/>
    </source>
</evidence>
<dbReference type="GO" id="GO:0005829">
    <property type="term" value="C:cytosol"/>
    <property type="evidence" value="ECO:0007669"/>
    <property type="project" value="TreeGrafter"/>
</dbReference>
<evidence type="ECO:0000259" key="8">
    <source>
        <dbReference type="Pfam" id="PF00206"/>
    </source>
</evidence>
<keyword evidence="4 7" id="KW-0055">Arginine biosynthesis</keyword>
<comment type="pathway">
    <text evidence="2 7">Amino-acid biosynthesis; L-arginine biosynthesis; L-arginine from L-ornithine and carbamoyl phosphate: step 3/3.</text>
</comment>
<dbReference type="CDD" id="cd01359">
    <property type="entry name" value="Argininosuccinate_lyase"/>
    <property type="match status" value="1"/>
</dbReference>
<comment type="subcellular location">
    <subcellularLocation>
        <location evidence="7">Cytoplasm</location>
    </subcellularLocation>
</comment>
<keyword evidence="6 7" id="KW-0456">Lyase</keyword>
<evidence type="ECO:0000256" key="5">
    <source>
        <dbReference type="ARBA" id="ARBA00022605"/>
    </source>
</evidence>
<evidence type="ECO:0000256" key="4">
    <source>
        <dbReference type="ARBA" id="ARBA00022571"/>
    </source>
</evidence>
<dbReference type="PANTHER" id="PTHR43814:SF1">
    <property type="entry name" value="ARGININOSUCCINATE LYASE"/>
    <property type="match status" value="1"/>
</dbReference>
<feature type="domain" description="Fumarate lyase N-terminal" evidence="8">
    <location>
        <begin position="11"/>
        <end position="305"/>
    </location>
</feature>
<dbReference type="PROSITE" id="PS00163">
    <property type="entry name" value="FUMARATE_LYASES"/>
    <property type="match status" value="1"/>
</dbReference>
<accession>A0A1M5PU41</accession>
<gene>
    <name evidence="7" type="primary">argH</name>
    <name evidence="10" type="ORF">SAMN05444003_1858</name>
</gene>
<keyword evidence="7" id="KW-0963">Cytoplasm</keyword>
<comment type="catalytic activity">
    <reaction evidence="1 7">
        <text>2-(N(omega)-L-arginino)succinate = fumarate + L-arginine</text>
        <dbReference type="Rhea" id="RHEA:24020"/>
        <dbReference type="ChEBI" id="CHEBI:29806"/>
        <dbReference type="ChEBI" id="CHEBI:32682"/>
        <dbReference type="ChEBI" id="CHEBI:57472"/>
        <dbReference type="EC" id="4.3.2.1"/>
    </reaction>
</comment>
<dbReference type="NCBIfam" id="TIGR00838">
    <property type="entry name" value="argH"/>
    <property type="match status" value="1"/>
</dbReference>
<dbReference type="Pfam" id="PF14698">
    <property type="entry name" value="ASL_C2"/>
    <property type="match status" value="1"/>
</dbReference>
<dbReference type="InterPro" id="IPR029419">
    <property type="entry name" value="Arg_succ_lyase_C"/>
</dbReference>
<dbReference type="InterPro" id="IPR009049">
    <property type="entry name" value="Argininosuccinate_lyase"/>
</dbReference>
<dbReference type="InterPro" id="IPR020557">
    <property type="entry name" value="Fumarate_lyase_CS"/>
</dbReference>
<keyword evidence="5 7" id="KW-0028">Amino-acid biosynthesis</keyword>
<evidence type="ECO:0000256" key="1">
    <source>
        <dbReference type="ARBA" id="ARBA00000985"/>
    </source>
</evidence>
<comment type="similarity">
    <text evidence="7">Belongs to the lyase 1 family. Argininosuccinate lyase subfamily.</text>
</comment>
<evidence type="ECO:0000256" key="3">
    <source>
        <dbReference type="ARBA" id="ARBA00012338"/>
    </source>
</evidence>